<reference evidence="8" key="2">
    <citation type="submission" date="2021-04" db="EMBL/GenBank/DDBJ databases">
        <authorList>
            <person name="Gilroy R."/>
        </authorList>
    </citation>
    <scope>NUCLEOTIDE SEQUENCE</scope>
    <source>
        <strain evidence="8">ChiHecec2B26-7398</strain>
    </source>
</reference>
<evidence type="ECO:0000256" key="3">
    <source>
        <dbReference type="ARBA" id="ARBA00008397"/>
    </source>
</evidence>
<evidence type="ECO:0000256" key="2">
    <source>
        <dbReference type="ARBA" id="ARBA00004892"/>
    </source>
</evidence>
<dbReference type="Gene3D" id="3.20.20.140">
    <property type="entry name" value="Metal-dependent hydrolases"/>
    <property type="match status" value="1"/>
</dbReference>
<comment type="caution">
    <text evidence="8">The sequence shown here is derived from an EMBL/GenBank/DDBJ whole genome shotgun (WGS) entry which is preliminary data.</text>
</comment>
<comment type="catalytic activity">
    <reaction evidence="1 7">
        <text>D-glucuronate = D-fructuronate</text>
        <dbReference type="Rhea" id="RHEA:13049"/>
        <dbReference type="ChEBI" id="CHEBI:58720"/>
        <dbReference type="ChEBI" id="CHEBI:59863"/>
        <dbReference type="EC" id="5.3.1.12"/>
    </reaction>
</comment>
<dbReference type="NCBIfam" id="NF002794">
    <property type="entry name" value="PRK02925.1"/>
    <property type="match status" value="1"/>
</dbReference>
<dbReference type="AlphaFoldDB" id="A0A9D1Y0I4"/>
<comment type="catalytic activity">
    <reaction evidence="7">
        <text>aldehydo-D-galacturonate = keto-D-tagaturonate</text>
        <dbReference type="Rhea" id="RHEA:27702"/>
        <dbReference type="ChEBI" id="CHEBI:12952"/>
        <dbReference type="ChEBI" id="CHEBI:17886"/>
    </reaction>
</comment>
<evidence type="ECO:0000313" key="9">
    <source>
        <dbReference type="Proteomes" id="UP000886751"/>
    </source>
</evidence>
<dbReference type="HAMAP" id="MF_00675">
    <property type="entry name" value="UxaC"/>
    <property type="match status" value="1"/>
</dbReference>
<dbReference type="GO" id="GO:0008880">
    <property type="term" value="F:glucuronate isomerase activity"/>
    <property type="evidence" value="ECO:0007669"/>
    <property type="project" value="UniProtKB-UniRule"/>
</dbReference>
<dbReference type="SUPFAM" id="SSF51556">
    <property type="entry name" value="Metallo-dependent hydrolases"/>
    <property type="match status" value="1"/>
</dbReference>
<evidence type="ECO:0000256" key="4">
    <source>
        <dbReference type="ARBA" id="ARBA00012546"/>
    </source>
</evidence>
<sequence length="480" mass="54883">MKAFMDKNFLLDTPTAQHLYHDYSAKLPIIDYHCHIPPQEIYEDRRFENIAQVWLGGHQVLADGSDYYFGDHYKWRVMRSNGVPEEYITGDKPDRERFQKFAEALEMCIGNPMYTWCHLELKKYFGYEGVLNGDTAQQVWDLCNEKLQNDPKLTVRGLIEQSNVAMVGTTDDPVDSLEWHQKIKDDPTVKVTVAPSFRPDKALNIRKPGFAEYIHKLEEVVGRKFACADCVVKALDERLQFFVQMGCRASDHGLDYIPYVPTDVDKATAAFKKAMAGEALSQEEGDAYTTYVLLALGRLYKKYDVVMQLHYSCLRNVNEKMYQKLGPDTGYDMIAVTDCSATISSLLSALTATGECPKVILYSLNPSDFDMLGTLMGAFQDDEVPGKIQLGSAWWFCDTDDGMYQQMKTLARLGLLGNFIGMLTDSRSFLSYTRHELFRRLMCNLIGNWVENGQYPNDEKALQKIVEGISYYNAKRYFHL</sequence>
<dbReference type="InterPro" id="IPR032466">
    <property type="entry name" value="Metal_Hydrolase"/>
</dbReference>
<dbReference type="EC" id="5.3.1.12" evidence="4 7"/>
<dbReference type="Gene3D" id="1.10.2020.10">
    <property type="entry name" value="uronate isomerase, domain 2, chain A"/>
    <property type="match status" value="1"/>
</dbReference>
<organism evidence="8 9">
    <name type="scientific">Candidatus Gemmiger excrementipullorum</name>
    <dbReference type="NCBI Taxonomy" id="2838610"/>
    <lineage>
        <taxon>Bacteria</taxon>
        <taxon>Bacillati</taxon>
        <taxon>Bacillota</taxon>
        <taxon>Clostridia</taxon>
        <taxon>Eubacteriales</taxon>
        <taxon>Gemmiger</taxon>
    </lineage>
</organism>
<dbReference type="GO" id="GO:0019698">
    <property type="term" value="P:D-galacturonate catabolic process"/>
    <property type="evidence" value="ECO:0007669"/>
    <property type="project" value="TreeGrafter"/>
</dbReference>
<evidence type="ECO:0000256" key="1">
    <source>
        <dbReference type="ARBA" id="ARBA00001165"/>
    </source>
</evidence>
<accession>A0A9D1Y0I4</accession>
<evidence type="ECO:0000256" key="6">
    <source>
        <dbReference type="ARBA" id="ARBA00023235"/>
    </source>
</evidence>
<gene>
    <name evidence="7 8" type="primary">uxaC</name>
    <name evidence="8" type="ORF">H9846_06035</name>
</gene>
<dbReference type="Pfam" id="PF02614">
    <property type="entry name" value="UxaC"/>
    <property type="match status" value="1"/>
</dbReference>
<name>A0A9D1Y0I4_9FIRM</name>
<evidence type="ECO:0000313" key="8">
    <source>
        <dbReference type="EMBL" id="HIX94998.1"/>
    </source>
</evidence>
<comment type="similarity">
    <text evidence="3 7">Belongs to the metallo-dependent hydrolases superfamily. Uronate isomerase family.</text>
</comment>
<evidence type="ECO:0000256" key="5">
    <source>
        <dbReference type="ARBA" id="ARBA00020555"/>
    </source>
</evidence>
<evidence type="ECO:0000256" key="7">
    <source>
        <dbReference type="HAMAP-Rule" id="MF_00675"/>
    </source>
</evidence>
<keyword evidence="6 7" id="KW-0413">Isomerase</keyword>
<proteinExistence type="inferred from homology"/>
<dbReference type="InterPro" id="IPR003766">
    <property type="entry name" value="Uronate_isomerase"/>
</dbReference>
<dbReference type="EMBL" id="DXEI01000090">
    <property type="protein sequence ID" value="HIX94998.1"/>
    <property type="molecule type" value="Genomic_DNA"/>
</dbReference>
<dbReference type="PANTHER" id="PTHR30068:SF4">
    <property type="entry name" value="URONATE ISOMERASE"/>
    <property type="match status" value="1"/>
</dbReference>
<protein>
    <recommendedName>
        <fullName evidence="5 7">Uronate isomerase</fullName>
        <ecNumber evidence="4 7">5.3.1.12</ecNumber>
    </recommendedName>
    <alternativeName>
        <fullName evidence="7">Glucuronate isomerase</fullName>
    </alternativeName>
    <alternativeName>
        <fullName evidence="7">Uronic isomerase</fullName>
    </alternativeName>
</protein>
<reference evidence="8" key="1">
    <citation type="journal article" date="2021" name="PeerJ">
        <title>Extensive microbial diversity within the chicken gut microbiome revealed by metagenomics and culture.</title>
        <authorList>
            <person name="Gilroy R."/>
            <person name="Ravi A."/>
            <person name="Getino M."/>
            <person name="Pursley I."/>
            <person name="Horton D.L."/>
            <person name="Alikhan N.F."/>
            <person name="Baker D."/>
            <person name="Gharbi K."/>
            <person name="Hall N."/>
            <person name="Watson M."/>
            <person name="Adriaenssens E.M."/>
            <person name="Foster-Nyarko E."/>
            <person name="Jarju S."/>
            <person name="Secka A."/>
            <person name="Antonio M."/>
            <person name="Oren A."/>
            <person name="Chaudhuri R.R."/>
            <person name="La Ragione R."/>
            <person name="Hildebrand F."/>
            <person name="Pallen M.J."/>
        </authorList>
    </citation>
    <scope>NUCLEOTIDE SEQUENCE</scope>
    <source>
        <strain evidence="8">ChiHecec2B26-7398</strain>
    </source>
</reference>
<dbReference type="PANTHER" id="PTHR30068">
    <property type="entry name" value="URONATE ISOMERASE"/>
    <property type="match status" value="1"/>
</dbReference>
<dbReference type="Proteomes" id="UP000886751">
    <property type="component" value="Unassembled WGS sequence"/>
</dbReference>
<dbReference type="GO" id="GO:0042840">
    <property type="term" value="P:D-glucuronate catabolic process"/>
    <property type="evidence" value="ECO:0007669"/>
    <property type="project" value="TreeGrafter"/>
</dbReference>
<comment type="pathway">
    <text evidence="2 7">Carbohydrate metabolism; pentose and glucuronate interconversion.</text>
</comment>